<evidence type="ECO:0000313" key="3">
    <source>
        <dbReference type="Proteomes" id="UP000628412"/>
    </source>
</evidence>
<name>A0A850YIF2_AEGCA</name>
<feature type="non-terminal residue" evidence="2">
    <location>
        <position position="145"/>
    </location>
</feature>
<comment type="caution">
    <text evidence="2">The sequence shown here is derived from an EMBL/GenBank/DDBJ whole genome shotgun (WGS) entry which is preliminary data.</text>
</comment>
<feature type="signal peptide" evidence="1">
    <location>
        <begin position="1"/>
        <end position="23"/>
    </location>
</feature>
<feature type="non-terminal residue" evidence="2">
    <location>
        <position position="1"/>
    </location>
</feature>
<reference evidence="2" key="1">
    <citation type="submission" date="2019-10" db="EMBL/GenBank/DDBJ databases">
        <title>Bird 10,000 Genomes (B10K) Project - Family phase.</title>
        <authorList>
            <person name="Zhang G."/>
        </authorList>
    </citation>
    <scope>NUCLEOTIDE SEQUENCE</scope>
    <source>
        <strain evidence="2">B10K-DU-002-10</strain>
        <tissue evidence="2">Muscle</tissue>
    </source>
</reference>
<dbReference type="AlphaFoldDB" id="A0A850YIF2"/>
<gene>
    <name evidence="2" type="primary">Gdf3</name>
    <name evidence="2" type="ORF">AEGCAU_R14583</name>
</gene>
<feature type="chain" id="PRO_5032512328" evidence="1">
    <location>
        <begin position="24"/>
        <end position="145"/>
    </location>
</feature>
<keyword evidence="1" id="KW-0732">Signal</keyword>
<keyword evidence="3" id="KW-1185">Reference proteome</keyword>
<sequence>WASRAAMWLLRSLAWALLGPVLATEPSRHENSLLKSLGLSARPSPRSPGPVPPVLWRMFQKRKALPRPDQELDPCRVEEFHVPGNIVRVFADRGTAAFGAFPGTQLRSFPESRGSARSWVPGNPCCEIPRDAGGDGLWVWSPGAG</sequence>
<dbReference type="Proteomes" id="UP000628412">
    <property type="component" value="Unassembled WGS sequence"/>
</dbReference>
<organism evidence="2 3">
    <name type="scientific">Aegithalos caudatus</name>
    <name type="common">Long-tailed tit</name>
    <name type="synonym">Acredula caudata</name>
    <dbReference type="NCBI Taxonomy" id="73327"/>
    <lineage>
        <taxon>Eukaryota</taxon>
        <taxon>Metazoa</taxon>
        <taxon>Chordata</taxon>
        <taxon>Craniata</taxon>
        <taxon>Vertebrata</taxon>
        <taxon>Euteleostomi</taxon>
        <taxon>Archelosauria</taxon>
        <taxon>Archosauria</taxon>
        <taxon>Dinosauria</taxon>
        <taxon>Saurischia</taxon>
        <taxon>Theropoda</taxon>
        <taxon>Coelurosauria</taxon>
        <taxon>Aves</taxon>
        <taxon>Neognathae</taxon>
        <taxon>Neoaves</taxon>
        <taxon>Telluraves</taxon>
        <taxon>Australaves</taxon>
        <taxon>Passeriformes</taxon>
        <taxon>Sylvioidea</taxon>
        <taxon>Aegithalidae</taxon>
        <taxon>Aegithalos</taxon>
    </lineage>
</organism>
<proteinExistence type="predicted"/>
<accession>A0A850YIF2</accession>
<protein>
    <submittedName>
        <fullName evidence="2">GDF3 factor</fullName>
    </submittedName>
</protein>
<evidence type="ECO:0000256" key="1">
    <source>
        <dbReference type="SAM" id="SignalP"/>
    </source>
</evidence>
<evidence type="ECO:0000313" key="2">
    <source>
        <dbReference type="EMBL" id="NWH92293.1"/>
    </source>
</evidence>
<dbReference type="EMBL" id="WEIU01017479">
    <property type="protein sequence ID" value="NWH92293.1"/>
    <property type="molecule type" value="Genomic_DNA"/>
</dbReference>